<organism evidence="2 3">
    <name type="scientific">Spraguea lophii (strain 42_110)</name>
    <name type="common">Microsporidian parasite</name>
    <dbReference type="NCBI Taxonomy" id="1358809"/>
    <lineage>
        <taxon>Eukaryota</taxon>
        <taxon>Fungi</taxon>
        <taxon>Fungi incertae sedis</taxon>
        <taxon>Microsporidia</taxon>
        <taxon>Spragueidae</taxon>
        <taxon>Spraguea</taxon>
    </lineage>
</organism>
<evidence type="ECO:0000313" key="3">
    <source>
        <dbReference type="Proteomes" id="UP000014978"/>
    </source>
</evidence>
<dbReference type="Gene3D" id="1.10.1000.11">
    <property type="entry name" value="Arf Nucleotide-binding Site Opener,domain 2"/>
    <property type="match status" value="1"/>
</dbReference>
<dbReference type="InterPro" id="IPR023394">
    <property type="entry name" value="Sec7_C_sf"/>
</dbReference>
<dbReference type="VEuPathDB" id="MicrosporidiaDB:SLOPH_388"/>
<dbReference type="STRING" id="1358809.S7W6R8"/>
<keyword evidence="3" id="KW-1185">Reference proteome</keyword>
<reference evidence="3" key="1">
    <citation type="journal article" date="2013" name="PLoS Genet.">
        <title>The genome of Spraguea lophii and the basis of host-microsporidian interactions.</title>
        <authorList>
            <person name="Campbell S.E."/>
            <person name="Williams T.A."/>
            <person name="Yousuf A."/>
            <person name="Soanes D.M."/>
            <person name="Paszkiewicz K.H."/>
            <person name="Williams B.A.P."/>
        </authorList>
    </citation>
    <scope>NUCLEOTIDE SEQUENCE [LARGE SCALE GENOMIC DNA]</scope>
    <source>
        <strain evidence="3">42_110</strain>
    </source>
</reference>
<dbReference type="GO" id="GO:0032012">
    <property type="term" value="P:regulation of ARF protein signal transduction"/>
    <property type="evidence" value="ECO:0007669"/>
    <property type="project" value="InterPro"/>
</dbReference>
<dbReference type="AlphaFoldDB" id="S7W6R8"/>
<sequence>MHDNEGNISDIRVYTIIDTILNIKFSKVESKMDEALYKYFKLLDKIIDHVNNIEYDGVTLGNPEKNIYYLEKIFVKIYYAIKTKVCKEYLLKELLLMLLKLMENEDIRDIFVKEKMYVDYVYLREISDKYYDYMDNKYNYEEIMLYMIENTNSPYIILSRNYNKYLLYKFMQHDKKNILRLRKIIPFIFIEYDTSIFYNNIAEEMIKEGIIEVIMQDIEDNNEFYGNVCLDVEDRNKAVISKLEDKCEYCKNDIISKKIEIKHKIINASESFNNKKDIKPLEKVFKEIFKDKEYNNTNNLLILFLRYSEYICRKTLGEFLASTKNKIHLKQYIDTFNFKDIDILSGLRSILNTFILAGESQQIIRILLAFSEKYYNDNFTNDNNNISHPNPNNKSPIKESMYDSTFNNEEKDSIYILSFSILVLNTNLHNISNKIKMTKKEFIDNNKQCKISSSISDNYLSMVYDSIKEKEFKFNKNIEMDIEHYKTYKTIYNYFHSNNNKTKYA</sequence>
<dbReference type="InterPro" id="IPR035999">
    <property type="entry name" value="Sec7_dom_sf"/>
</dbReference>
<dbReference type="Pfam" id="PF01369">
    <property type="entry name" value="Sec7"/>
    <property type="match status" value="1"/>
</dbReference>
<feature type="domain" description="SEC7" evidence="1">
    <location>
        <begin position="254"/>
        <end position="470"/>
    </location>
</feature>
<dbReference type="InParanoid" id="S7W6R8"/>
<proteinExistence type="predicted"/>
<dbReference type="GO" id="GO:0005085">
    <property type="term" value="F:guanyl-nucleotide exchange factor activity"/>
    <property type="evidence" value="ECO:0007669"/>
    <property type="project" value="InterPro"/>
</dbReference>
<protein>
    <submittedName>
        <fullName evidence="2">GDP/GTP exchange factor</fullName>
    </submittedName>
</protein>
<comment type="caution">
    <text evidence="2">The sequence shown here is derived from an EMBL/GenBank/DDBJ whole genome shotgun (WGS) entry which is preliminary data.</text>
</comment>
<dbReference type="OMA" id="CKNDIIS"/>
<gene>
    <name evidence="2" type="ORF">SLOPH_388</name>
</gene>
<dbReference type="Proteomes" id="UP000014978">
    <property type="component" value="Unassembled WGS sequence"/>
</dbReference>
<accession>S7W6R8</accession>
<feature type="non-terminal residue" evidence="2">
    <location>
        <position position="505"/>
    </location>
</feature>
<dbReference type="InterPro" id="IPR000904">
    <property type="entry name" value="Sec7_dom"/>
</dbReference>
<dbReference type="OrthoDB" id="2194340at2759"/>
<name>S7W6R8_SPRLO</name>
<dbReference type="HOGENOM" id="CLU_539887_0_0_1"/>
<evidence type="ECO:0000259" key="1">
    <source>
        <dbReference type="PROSITE" id="PS50190"/>
    </source>
</evidence>
<dbReference type="PANTHER" id="PTHR10663">
    <property type="entry name" value="GUANYL-NUCLEOTIDE EXCHANGE FACTOR"/>
    <property type="match status" value="1"/>
</dbReference>
<evidence type="ECO:0000313" key="2">
    <source>
        <dbReference type="EMBL" id="EPR78510.1"/>
    </source>
</evidence>
<dbReference type="SUPFAM" id="SSF48425">
    <property type="entry name" value="Sec7 domain"/>
    <property type="match status" value="1"/>
</dbReference>
<dbReference type="SMART" id="SM00222">
    <property type="entry name" value="Sec7"/>
    <property type="match status" value="1"/>
</dbReference>
<dbReference type="PROSITE" id="PS50190">
    <property type="entry name" value="SEC7"/>
    <property type="match status" value="1"/>
</dbReference>
<dbReference type="EMBL" id="ATCN01000736">
    <property type="protein sequence ID" value="EPR78510.1"/>
    <property type="molecule type" value="Genomic_DNA"/>
</dbReference>